<organism evidence="2 3">
    <name type="scientific">Paraburkholderia kirstenboschensis</name>
    <dbReference type="NCBI Taxonomy" id="1245436"/>
    <lineage>
        <taxon>Bacteria</taxon>
        <taxon>Pseudomonadati</taxon>
        <taxon>Pseudomonadota</taxon>
        <taxon>Betaproteobacteria</taxon>
        <taxon>Burkholderiales</taxon>
        <taxon>Burkholderiaceae</taxon>
        <taxon>Paraburkholderia</taxon>
    </lineage>
</organism>
<evidence type="ECO:0000313" key="3">
    <source>
        <dbReference type="Proteomes" id="UP001302652"/>
    </source>
</evidence>
<proteinExistence type="predicted"/>
<dbReference type="Proteomes" id="UP001302652">
    <property type="component" value="Chromosome 3"/>
</dbReference>
<name>A0ABZ0EAJ6_9BURK</name>
<dbReference type="SUPFAM" id="SSF52540">
    <property type="entry name" value="P-loop containing nucleoside triphosphate hydrolases"/>
    <property type="match status" value="1"/>
</dbReference>
<sequence>MNDFLFKYVDGRLAVDEDELRLLYVAFTRAQHLLDVSDLRDDLLRLFASRR</sequence>
<evidence type="ECO:0000313" key="2">
    <source>
        <dbReference type="EMBL" id="WOD14232.1"/>
    </source>
</evidence>
<dbReference type="EMBL" id="CP136511">
    <property type="protein sequence ID" value="WOD13872.1"/>
    <property type="molecule type" value="Genomic_DNA"/>
</dbReference>
<dbReference type="EMBL" id="CP136511">
    <property type="protein sequence ID" value="WOD14232.1"/>
    <property type="molecule type" value="Genomic_DNA"/>
</dbReference>
<dbReference type="Gene3D" id="3.40.50.300">
    <property type="entry name" value="P-loop containing nucleotide triphosphate hydrolases"/>
    <property type="match status" value="1"/>
</dbReference>
<evidence type="ECO:0008006" key="4">
    <source>
        <dbReference type="Google" id="ProtNLM"/>
    </source>
</evidence>
<dbReference type="InterPro" id="IPR027417">
    <property type="entry name" value="P-loop_NTPase"/>
</dbReference>
<keyword evidence="3" id="KW-1185">Reference proteome</keyword>
<gene>
    <name evidence="2" type="ORF">RW095_01600</name>
    <name evidence="1" type="ORF">RW095_08060</name>
</gene>
<protein>
    <recommendedName>
        <fullName evidence="4">DNA helicase</fullName>
    </recommendedName>
</protein>
<dbReference type="RefSeq" id="WP_317015568.1">
    <property type="nucleotide sequence ID" value="NZ_CP136511.1"/>
</dbReference>
<evidence type="ECO:0000313" key="1">
    <source>
        <dbReference type="EMBL" id="WOD13872.1"/>
    </source>
</evidence>
<reference evidence="2 3" key="1">
    <citation type="submission" date="2023-10" db="EMBL/GenBank/DDBJ databases">
        <title>Surface-active antibiotics is a multifunctional adaptation for post-fire microbes.</title>
        <authorList>
            <person name="Liu M.D."/>
            <person name="Du Y."/>
            <person name="Koupaei S.K."/>
            <person name="Kim N.R."/>
            <person name="Zhang W."/>
            <person name="Traxler M.F."/>
        </authorList>
    </citation>
    <scope>NUCLEOTIDE SEQUENCE [LARGE SCALE GENOMIC DNA]</scope>
    <source>
        <strain evidence="2 3">F3</strain>
    </source>
</reference>
<accession>A0ABZ0EAJ6</accession>